<feature type="non-terminal residue" evidence="1">
    <location>
        <position position="66"/>
    </location>
</feature>
<reference evidence="1" key="1">
    <citation type="journal article" date="2022" name="IScience">
        <title>Evolution of zygomycete secretomes and the origins of terrestrial fungal ecologies.</title>
        <authorList>
            <person name="Chang Y."/>
            <person name="Wang Y."/>
            <person name="Mondo S."/>
            <person name="Ahrendt S."/>
            <person name="Andreopoulos W."/>
            <person name="Barry K."/>
            <person name="Beard J."/>
            <person name="Benny G.L."/>
            <person name="Blankenship S."/>
            <person name="Bonito G."/>
            <person name="Cuomo C."/>
            <person name="Desiro A."/>
            <person name="Gervers K.A."/>
            <person name="Hundley H."/>
            <person name="Kuo A."/>
            <person name="LaButti K."/>
            <person name="Lang B.F."/>
            <person name="Lipzen A."/>
            <person name="O'Donnell K."/>
            <person name="Pangilinan J."/>
            <person name="Reynolds N."/>
            <person name="Sandor L."/>
            <person name="Smith M.E."/>
            <person name="Tsang A."/>
            <person name="Grigoriev I.V."/>
            <person name="Stajich J.E."/>
            <person name="Spatafora J.W."/>
        </authorList>
    </citation>
    <scope>NUCLEOTIDE SEQUENCE</scope>
    <source>
        <strain evidence="1">RSA 2281</strain>
    </source>
</reference>
<accession>A0AAD5JTE2</accession>
<comment type="caution">
    <text evidence="1">The sequence shown here is derived from an EMBL/GenBank/DDBJ whole genome shotgun (WGS) entry which is preliminary data.</text>
</comment>
<proteinExistence type="predicted"/>
<evidence type="ECO:0000313" key="1">
    <source>
        <dbReference type="EMBL" id="KAI9253498.1"/>
    </source>
</evidence>
<dbReference type="AlphaFoldDB" id="A0AAD5JTE2"/>
<protein>
    <submittedName>
        <fullName evidence="1">Uncharacterized protein</fullName>
    </submittedName>
</protein>
<name>A0AAD5JTE2_9FUNG</name>
<feature type="non-terminal residue" evidence="1">
    <location>
        <position position="1"/>
    </location>
</feature>
<keyword evidence="2" id="KW-1185">Reference proteome</keyword>
<dbReference type="EMBL" id="JAIXMP010000026">
    <property type="protein sequence ID" value="KAI9253498.1"/>
    <property type="molecule type" value="Genomic_DNA"/>
</dbReference>
<organism evidence="1 2">
    <name type="scientific">Phascolomyces articulosus</name>
    <dbReference type="NCBI Taxonomy" id="60185"/>
    <lineage>
        <taxon>Eukaryota</taxon>
        <taxon>Fungi</taxon>
        <taxon>Fungi incertae sedis</taxon>
        <taxon>Mucoromycota</taxon>
        <taxon>Mucoromycotina</taxon>
        <taxon>Mucoromycetes</taxon>
        <taxon>Mucorales</taxon>
        <taxon>Lichtheimiaceae</taxon>
        <taxon>Phascolomyces</taxon>
    </lineage>
</organism>
<evidence type="ECO:0000313" key="2">
    <source>
        <dbReference type="Proteomes" id="UP001209540"/>
    </source>
</evidence>
<sequence length="66" mass="8086">HYHINTNNYVESWHRHLKEIYLTSLHRQRVDVLVYILWGLVLPDVMQDHVCTIARFKLRSMNRAER</sequence>
<dbReference type="Proteomes" id="UP001209540">
    <property type="component" value="Unassembled WGS sequence"/>
</dbReference>
<reference evidence="1" key="2">
    <citation type="submission" date="2023-02" db="EMBL/GenBank/DDBJ databases">
        <authorList>
            <consortium name="DOE Joint Genome Institute"/>
            <person name="Mondo S.J."/>
            <person name="Chang Y."/>
            <person name="Wang Y."/>
            <person name="Ahrendt S."/>
            <person name="Andreopoulos W."/>
            <person name="Barry K."/>
            <person name="Beard J."/>
            <person name="Benny G.L."/>
            <person name="Blankenship S."/>
            <person name="Bonito G."/>
            <person name="Cuomo C."/>
            <person name="Desiro A."/>
            <person name="Gervers K.A."/>
            <person name="Hundley H."/>
            <person name="Kuo A."/>
            <person name="LaButti K."/>
            <person name="Lang B.F."/>
            <person name="Lipzen A."/>
            <person name="O'Donnell K."/>
            <person name="Pangilinan J."/>
            <person name="Reynolds N."/>
            <person name="Sandor L."/>
            <person name="Smith M.W."/>
            <person name="Tsang A."/>
            <person name="Grigoriev I.V."/>
            <person name="Stajich J.E."/>
            <person name="Spatafora J.W."/>
        </authorList>
    </citation>
    <scope>NUCLEOTIDE SEQUENCE</scope>
    <source>
        <strain evidence="1">RSA 2281</strain>
    </source>
</reference>
<gene>
    <name evidence="1" type="ORF">BDA99DRAFT_413085</name>
</gene>